<name>A0A087EAV6_9BIFI</name>
<organism evidence="1 2">
    <name type="scientific">Bifidobacterium tsurumiense</name>
    <dbReference type="NCBI Taxonomy" id="356829"/>
    <lineage>
        <taxon>Bacteria</taxon>
        <taxon>Bacillati</taxon>
        <taxon>Actinomycetota</taxon>
        <taxon>Actinomycetes</taxon>
        <taxon>Bifidobacteriales</taxon>
        <taxon>Bifidobacteriaceae</taxon>
        <taxon>Bifidobacterium</taxon>
    </lineage>
</organism>
<proteinExistence type="predicted"/>
<evidence type="ECO:0000313" key="1">
    <source>
        <dbReference type="EMBL" id="KFJ04907.1"/>
    </source>
</evidence>
<dbReference type="InterPro" id="IPR006938">
    <property type="entry name" value="DUF624"/>
</dbReference>
<reference evidence="1 2" key="1">
    <citation type="submission" date="2014-03" db="EMBL/GenBank/DDBJ databases">
        <title>Genomics of Bifidobacteria.</title>
        <authorList>
            <person name="Ventura M."/>
            <person name="Milani C."/>
            <person name="Lugli G.A."/>
        </authorList>
    </citation>
    <scope>NUCLEOTIDE SEQUENCE [LARGE SCALE GENOMIC DNA]</scope>
    <source>
        <strain evidence="1 2">JCM 13495</strain>
    </source>
</reference>
<gene>
    <name evidence="1" type="ORF">BITS_1426</name>
</gene>
<evidence type="ECO:0000313" key="2">
    <source>
        <dbReference type="Proteomes" id="UP000029080"/>
    </source>
</evidence>
<comment type="caution">
    <text evidence="1">The sequence shown here is derived from an EMBL/GenBank/DDBJ whole genome shotgun (WGS) entry which is preliminary data.</text>
</comment>
<dbReference type="EMBL" id="JGZU01000017">
    <property type="protein sequence ID" value="KFJ04907.1"/>
    <property type="molecule type" value="Genomic_DNA"/>
</dbReference>
<protein>
    <submittedName>
        <fullName evidence="1">Putative integral membrane protein</fullName>
    </submittedName>
</protein>
<dbReference type="eggNOG" id="COG5578">
    <property type="taxonomic scope" value="Bacteria"/>
</dbReference>
<accession>A0A087EAV6</accession>
<keyword evidence="2" id="KW-1185">Reference proteome</keyword>
<dbReference type="Pfam" id="PF04854">
    <property type="entry name" value="DUF624"/>
    <property type="match status" value="1"/>
</dbReference>
<sequence length="220" mass="25089">MRFNIDNSFWQFITLCTRFAILNILFVITIIPLVTIGPARAALYSTVFAYNDHEDINLAAEYLKRFKREFFRSLGAWLIFVVAIAAVTFAIVFWNSLDTDTAYITLPILIIAGTITLISFEYWFPLQARYSNTFTNTWKNALRLPWAVFGKTLILIAIDVAAAALFAFTTWLRIGCILLGFAWLAYAKSLIYLRIFEQVSGNPNTPREKPDYSLPTASLQ</sequence>
<dbReference type="OrthoDB" id="9814991at2"/>
<dbReference type="Proteomes" id="UP000029080">
    <property type="component" value="Unassembled WGS sequence"/>
</dbReference>
<dbReference type="AlphaFoldDB" id="A0A087EAV6"/>
<dbReference type="STRING" id="356829.BITS_1426"/>
<dbReference type="RefSeq" id="WP_026642436.1">
    <property type="nucleotide sequence ID" value="NZ_JAXEUP010000066.1"/>
</dbReference>